<keyword evidence="3" id="KW-0540">Nuclease</keyword>
<dbReference type="InterPro" id="IPR036691">
    <property type="entry name" value="Endo/exonu/phosph_ase_sf"/>
</dbReference>
<proteinExistence type="predicted"/>
<dbReference type="Gene3D" id="3.60.10.10">
    <property type="entry name" value="Endonuclease/exonuclease/phosphatase"/>
    <property type="match status" value="1"/>
</dbReference>
<dbReference type="RefSeq" id="WP_344414040.1">
    <property type="nucleotide sequence ID" value="NZ_BAAANN010000003.1"/>
</dbReference>
<sequence length="274" mass="29485">MKFFRTAGAVVTAAVLLVCVPGSASAQPAGIRVLNYNIHTGIGADGRLDLARTARAILDTGADVVGLEEVDQHWAARSGYADQAAELAALTGMHVFFAPIYDLPAEQGRPDRRRYGVAVLSRFPFLRTENHQLTRLSTVDPNPVPAPAPGFAEAEVRVHGERLHIYVTHLDYRPDPAIRRIQAGETVRVLDHDGARAKQVLLGDFNAPPAAPELAPLLRRVRDAGPPDATYPAVAPTAKIDFVTTSGGFRVRDAEVPVTRASDHRPVLAALAFC</sequence>
<organism evidence="3 4">
    <name type="scientific">Amycolatopsis minnesotensis</name>
    <dbReference type="NCBI Taxonomy" id="337894"/>
    <lineage>
        <taxon>Bacteria</taxon>
        <taxon>Bacillati</taxon>
        <taxon>Actinomycetota</taxon>
        <taxon>Actinomycetes</taxon>
        <taxon>Pseudonocardiales</taxon>
        <taxon>Pseudonocardiaceae</taxon>
        <taxon>Amycolatopsis</taxon>
    </lineage>
</organism>
<dbReference type="SUPFAM" id="SSF56219">
    <property type="entry name" value="DNase I-like"/>
    <property type="match status" value="1"/>
</dbReference>
<dbReference type="EMBL" id="BAAANN010000003">
    <property type="protein sequence ID" value="GAA1944885.1"/>
    <property type="molecule type" value="Genomic_DNA"/>
</dbReference>
<evidence type="ECO:0000256" key="1">
    <source>
        <dbReference type="SAM" id="SignalP"/>
    </source>
</evidence>
<protein>
    <submittedName>
        <fullName evidence="3">Endonuclease/exonuclease/phosphatase family protein</fullName>
    </submittedName>
</protein>
<dbReference type="GO" id="GO:0004519">
    <property type="term" value="F:endonuclease activity"/>
    <property type="evidence" value="ECO:0007669"/>
    <property type="project" value="UniProtKB-KW"/>
</dbReference>
<reference evidence="3 4" key="1">
    <citation type="journal article" date="2019" name="Int. J. Syst. Evol. Microbiol.">
        <title>The Global Catalogue of Microorganisms (GCM) 10K type strain sequencing project: providing services to taxonomists for standard genome sequencing and annotation.</title>
        <authorList>
            <consortium name="The Broad Institute Genomics Platform"/>
            <consortium name="The Broad Institute Genome Sequencing Center for Infectious Disease"/>
            <person name="Wu L."/>
            <person name="Ma J."/>
        </authorList>
    </citation>
    <scope>NUCLEOTIDE SEQUENCE [LARGE SCALE GENOMIC DNA]</scope>
    <source>
        <strain evidence="3 4">JCM 14545</strain>
    </source>
</reference>
<evidence type="ECO:0000313" key="4">
    <source>
        <dbReference type="Proteomes" id="UP001501116"/>
    </source>
</evidence>
<dbReference type="InterPro" id="IPR005135">
    <property type="entry name" value="Endo/exonuclease/phosphatase"/>
</dbReference>
<dbReference type="Proteomes" id="UP001501116">
    <property type="component" value="Unassembled WGS sequence"/>
</dbReference>
<evidence type="ECO:0000313" key="3">
    <source>
        <dbReference type="EMBL" id="GAA1944885.1"/>
    </source>
</evidence>
<dbReference type="InterPro" id="IPR051916">
    <property type="entry name" value="GPI-anchor_lipid_remodeler"/>
</dbReference>
<keyword evidence="4" id="KW-1185">Reference proteome</keyword>
<evidence type="ECO:0000259" key="2">
    <source>
        <dbReference type="Pfam" id="PF03372"/>
    </source>
</evidence>
<dbReference type="PANTHER" id="PTHR14859">
    <property type="entry name" value="CALCOFLUOR WHITE HYPERSENSITIVE PROTEIN PRECURSOR"/>
    <property type="match status" value="1"/>
</dbReference>
<accession>A0ABN2Q5A8</accession>
<keyword evidence="3" id="KW-0378">Hydrolase</keyword>
<name>A0ABN2Q5A8_9PSEU</name>
<dbReference type="Pfam" id="PF03372">
    <property type="entry name" value="Exo_endo_phos"/>
    <property type="match status" value="1"/>
</dbReference>
<dbReference type="PANTHER" id="PTHR14859:SF15">
    <property type="entry name" value="ENDONUCLEASE_EXONUCLEASE_PHOSPHATASE DOMAIN-CONTAINING PROTEIN"/>
    <property type="match status" value="1"/>
</dbReference>
<keyword evidence="3" id="KW-0255">Endonuclease</keyword>
<feature type="signal peptide" evidence="1">
    <location>
        <begin position="1"/>
        <end position="26"/>
    </location>
</feature>
<feature type="domain" description="Endonuclease/exonuclease/phosphatase" evidence="2">
    <location>
        <begin position="35"/>
        <end position="264"/>
    </location>
</feature>
<keyword evidence="1" id="KW-0732">Signal</keyword>
<feature type="chain" id="PRO_5045900959" evidence="1">
    <location>
        <begin position="27"/>
        <end position="274"/>
    </location>
</feature>
<comment type="caution">
    <text evidence="3">The sequence shown here is derived from an EMBL/GenBank/DDBJ whole genome shotgun (WGS) entry which is preliminary data.</text>
</comment>
<gene>
    <name evidence="3" type="ORF">GCM10009754_10790</name>
</gene>